<evidence type="ECO:0000313" key="3">
    <source>
        <dbReference type="Proteomes" id="UP001152836"/>
    </source>
</evidence>
<gene>
    <name evidence="2" type="primary">RGD1309036</name>
    <name evidence="2" type="ORF">PHOROB_LOCUS17438</name>
</gene>
<keyword evidence="3" id="KW-1185">Reference proteome</keyword>
<dbReference type="EMBL" id="CALSGD010001635">
    <property type="protein sequence ID" value="CAH7454836.1"/>
    <property type="molecule type" value="Genomic_DNA"/>
</dbReference>
<organism evidence="2 3">
    <name type="scientific">Phodopus roborovskii</name>
    <name type="common">Roborovski's desert hamster</name>
    <name type="synonym">Cricetulus roborovskii</name>
    <dbReference type="NCBI Taxonomy" id="109678"/>
    <lineage>
        <taxon>Eukaryota</taxon>
        <taxon>Metazoa</taxon>
        <taxon>Chordata</taxon>
        <taxon>Craniata</taxon>
        <taxon>Vertebrata</taxon>
        <taxon>Euteleostomi</taxon>
        <taxon>Mammalia</taxon>
        <taxon>Eutheria</taxon>
        <taxon>Euarchontoglires</taxon>
        <taxon>Glires</taxon>
        <taxon>Rodentia</taxon>
        <taxon>Myomorpha</taxon>
        <taxon>Muroidea</taxon>
        <taxon>Cricetidae</taxon>
        <taxon>Cricetinae</taxon>
        <taxon>Phodopus</taxon>
    </lineage>
</organism>
<dbReference type="Proteomes" id="UP001152836">
    <property type="component" value="Unassembled WGS sequence"/>
</dbReference>
<accession>A0AAV0AB89</accession>
<evidence type="ECO:0000256" key="1">
    <source>
        <dbReference type="SAM" id="MobiDB-lite"/>
    </source>
</evidence>
<sequence>MYPEVFGTTLCPASLPLHGDFGGLHAPGGAGGSGGRAARGHGEWAREQYPVAHHRHRLPDALAPAALGTQPPRNRALAGAPRRSAAGRLPPSPAPIPGPTAHAGGSGSRAGRGRLTRGGGGSQLRPAPRLGESKGRGLPRKEAGPARGGGYCEFNYKE</sequence>
<feature type="compositionally biased region" description="Gly residues" evidence="1">
    <location>
        <begin position="104"/>
        <end position="122"/>
    </location>
</feature>
<protein>
    <submittedName>
        <fullName evidence="2">RGD1309036 protein</fullName>
    </submittedName>
</protein>
<comment type="caution">
    <text evidence="2">The sequence shown here is derived from an EMBL/GenBank/DDBJ whole genome shotgun (WGS) entry which is preliminary data.</text>
</comment>
<dbReference type="AlphaFoldDB" id="A0AAV0AB89"/>
<proteinExistence type="predicted"/>
<name>A0AAV0AB89_PHORO</name>
<feature type="compositionally biased region" description="Basic and acidic residues" evidence="1">
    <location>
        <begin position="131"/>
        <end position="144"/>
    </location>
</feature>
<evidence type="ECO:0000313" key="2">
    <source>
        <dbReference type="EMBL" id="CAH7454836.1"/>
    </source>
</evidence>
<feature type="region of interest" description="Disordered" evidence="1">
    <location>
        <begin position="60"/>
        <end position="158"/>
    </location>
</feature>
<reference evidence="2" key="1">
    <citation type="submission" date="2022-06" db="EMBL/GenBank/DDBJ databases">
        <authorList>
            <person name="Andreotti S."/>
            <person name="Wyler E."/>
        </authorList>
    </citation>
    <scope>NUCLEOTIDE SEQUENCE</scope>
</reference>